<feature type="compositionally biased region" description="Polar residues" evidence="1">
    <location>
        <begin position="292"/>
        <end position="302"/>
    </location>
</feature>
<gene>
    <name evidence="4" type="ORF">MCHLO_16511</name>
</gene>
<dbReference type="PANTHER" id="PTHR40465">
    <property type="entry name" value="CHROMOSOME 1, WHOLE GENOME SHOTGUN SEQUENCE"/>
    <property type="match status" value="1"/>
</dbReference>
<dbReference type="InterPro" id="IPR045339">
    <property type="entry name" value="DUF6534"/>
</dbReference>
<dbReference type="EMBL" id="DF849943">
    <property type="protein sequence ID" value="GAT60373.1"/>
    <property type="molecule type" value="Genomic_DNA"/>
</dbReference>
<keyword evidence="5" id="KW-1185">Reference proteome</keyword>
<evidence type="ECO:0000259" key="3">
    <source>
        <dbReference type="Pfam" id="PF20152"/>
    </source>
</evidence>
<organism evidence="4 5">
    <name type="scientific">Mycena chlorophos</name>
    <name type="common">Agaric fungus</name>
    <name type="synonym">Agaricus chlorophos</name>
    <dbReference type="NCBI Taxonomy" id="658473"/>
    <lineage>
        <taxon>Eukaryota</taxon>
        <taxon>Fungi</taxon>
        <taxon>Dikarya</taxon>
        <taxon>Basidiomycota</taxon>
        <taxon>Agaricomycotina</taxon>
        <taxon>Agaricomycetes</taxon>
        <taxon>Agaricomycetidae</taxon>
        <taxon>Agaricales</taxon>
        <taxon>Marasmiineae</taxon>
        <taxon>Mycenaceae</taxon>
        <taxon>Mycena</taxon>
    </lineage>
</organism>
<evidence type="ECO:0000256" key="2">
    <source>
        <dbReference type="SAM" id="Phobius"/>
    </source>
</evidence>
<feature type="transmembrane region" description="Helical" evidence="2">
    <location>
        <begin position="144"/>
        <end position="168"/>
    </location>
</feature>
<keyword evidence="2" id="KW-0472">Membrane</keyword>
<protein>
    <recommendedName>
        <fullName evidence="3">DUF6534 domain-containing protein</fullName>
    </recommendedName>
</protein>
<name>A0ABQ0MAM2_MYCCL</name>
<feature type="transmembrane region" description="Helical" evidence="2">
    <location>
        <begin position="253"/>
        <end position="272"/>
    </location>
</feature>
<feature type="domain" description="DUF6534" evidence="3">
    <location>
        <begin position="191"/>
        <end position="276"/>
    </location>
</feature>
<accession>A0ABQ0MAM2</accession>
<feature type="transmembrane region" description="Helical" evidence="2">
    <location>
        <begin position="108"/>
        <end position="132"/>
    </location>
</feature>
<evidence type="ECO:0000313" key="4">
    <source>
        <dbReference type="EMBL" id="GAT60373.1"/>
    </source>
</evidence>
<sequence>MPTLFVRDGEDMATKLGPLFWGFIFNVLCFGMSLLQAFNYFRNSAKERRVVKLTAALMMFVVEWKCGWGLTARRALDTTSSSLIIAIIWEELVVRFGSLEQFSKTNPLVAIECYIAMCITLLAQLFFVYQLYHVKPGGRYPTLALYSIIALSLIAWAFGLACASIMLLHPSTPHYNHKLQITFGGSKGANTLTDIVATVMMIKYLKDARTGVAATTNLLEALCTLFMNRGLLVTIIQALTFVLFFGFESPQYWITGHFLLTKVYVNTFFALLSSRRDLREKHLHDSAVYSDSNHSTFASSGDKSGLSFKGSQAKNDSRAGTGSTMSIETGMVFSPNLSIIKQTETKTDLEVEAGAC</sequence>
<dbReference type="Proteomes" id="UP000815677">
    <property type="component" value="Unassembled WGS sequence"/>
</dbReference>
<evidence type="ECO:0000313" key="5">
    <source>
        <dbReference type="Proteomes" id="UP000815677"/>
    </source>
</evidence>
<feature type="region of interest" description="Disordered" evidence="1">
    <location>
        <begin position="292"/>
        <end position="323"/>
    </location>
</feature>
<feature type="transmembrane region" description="Helical" evidence="2">
    <location>
        <begin position="230"/>
        <end position="247"/>
    </location>
</feature>
<evidence type="ECO:0000256" key="1">
    <source>
        <dbReference type="SAM" id="MobiDB-lite"/>
    </source>
</evidence>
<reference evidence="4" key="1">
    <citation type="submission" date="2014-09" db="EMBL/GenBank/DDBJ databases">
        <title>Genome sequence of the luminous mushroom Mycena chlorophos for searching fungal bioluminescence genes.</title>
        <authorList>
            <person name="Tanaka Y."/>
            <person name="Kasuga D."/>
            <person name="Oba Y."/>
            <person name="Hase S."/>
            <person name="Sato K."/>
            <person name="Oba Y."/>
            <person name="Sakakibara Y."/>
        </authorList>
    </citation>
    <scope>NUCLEOTIDE SEQUENCE</scope>
</reference>
<dbReference type="Pfam" id="PF20152">
    <property type="entry name" value="DUF6534"/>
    <property type="match status" value="1"/>
</dbReference>
<feature type="compositionally biased region" description="Polar residues" evidence="1">
    <location>
        <begin position="309"/>
        <end position="323"/>
    </location>
</feature>
<keyword evidence="2" id="KW-1133">Transmembrane helix</keyword>
<dbReference type="PANTHER" id="PTHR40465:SF1">
    <property type="entry name" value="DUF6534 DOMAIN-CONTAINING PROTEIN"/>
    <property type="match status" value="1"/>
</dbReference>
<keyword evidence="2" id="KW-0812">Transmembrane</keyword>
<proteinExistence type="predicted"/>
<feature type="transmembrane region" description="Helical" evidence="2">
    <location>
        <begin position="20"/>
        <end position="41"/>
    </location>
</feature>